<keyword evidence="5 7" id="KW-1133">Transmembrane helix</keyword>
<keyword evidence="2" id="KW-1003">Cell membrane</keyword>
<feature type="transmembrane region" description="Helical" evidence="7">
    <location>
        <begin position="363"/>
        <end position="389"/>
    </location>
</feature>
<feature type="transmembrane region" description="Helical" evidence="7">
    <location>
        <begin position="174"/>
        <end position="197"/>
    </location>
</feature>
<dbReference type="Proteomes" id="UP000292445">
    <property type="component" value="Unassembled WGS sequence"/>
</dbReference>
<dbReference type="PIRSF" id="PIRSF006066">
    <property type="entry name" value="HI0050"/>
    <property type="match status" value="1"/>
</dbReference>
<evidence type="ECO:0000256" key="7">
    <source>
        <dbReference type="RuleBase" id="RU369079"/>
    </source>
</evidence>
<keyword evidence="10" id="KW-1185">Reference proteome</keyword>
<protein>
    <recommendedName>
        <fullName evidence="7">TRAP transporter large permease protein</fullName>
    </recommendedName>
</protein>
<feature type="transmembrane region" description="Helical" evidence="7">
    <location>
        <begin position="401"/>
        <end position="425"/>
    </location>
</feature>
<dbReference type="AlphaFoldDB" id="A0A4Q7NKI6"/>
<feature type="transmembrane region" description="Helical" evidence="7">
    <location>
        <begin position="49"/>
        <end position="73"/>
    </location>
</feature>
<accession>A0A4Q7NKI6</accession>
<dbReference type="PANTHER" id="PTHR33362:SF5">
    <property type="entry name" value="C4-DICARBOXYLATE TRAP TRANSPORTER LARGE PERMEASE PROTEIN DCTM"/>
    <property type="match status" value="1"/>
</dbReference>
<proteinExistence type="inferred from homology"/>
<comment type="subunit">
    <text evidence="7">The complex comprises the extracytoplasmic solute receptor protein and the two transmembrane proteins.</text>
</comment>
<feature type="domain" description="TRAP C4-dicarboxylate transport system permease DctM subunit" evidence="8">
    <location>
        <begin position="11"/>
        <end position="421"/>
    </location>
</feature>
<dbReference type="Pfam" id="PF06808">
    <property type="entry name" value="DctM"/>
    <property type="match status" value="1"/>
</dbReference>
<feature type="transmembrane region" description="Helical" evidence="7">
    <location>
        <begin position="277"/>
        <end position="301"/>
    </location>
</feature>
<evidence type="ECO:0000259" key="8">
    <source>
        <dbReference type="Pfam" id="PF06808"/>
    </source>
</evidence>
<dbReference type="EMBL" id="SGXC01000001">
    <property type="protein sequence ID" value="RZS85442.1"/>
    <property type="molecule type" value="Genomic_DNA"/>
</dbReference>
<feature type="transmembrane region" description="Helical" evidence="7">
    <location>
        <begin position="313"/>
        <end position="331"/>
    </location>
</feature>
<comment type="function">
    <text evidence="7">Part of the tripartite ATP-independent periplasmic (TRAP) transport system.</text>
</comment>
<dbReference type="RefSeq" id="WP_130356656.1">
    <property type="nucleotide sequence ID" value="NZ_SGXC01000001.1"/>
</dbReference>
<evidence type="ECO:0000256" key="5">
    <source>
        <dbReference type="ARBA" id="ARBA00022989"/>
    </source>
</evidence>
<evidence type="ECO:0000313" key="9">
    <source>
        <dbReference type="EMBL" id="RZS85442.1"/>
    </source>
</evidence>
<evidence type="ECO:0000256" key="4">
    <source>
        <dbReference type="ARBA" id="ARBA00022692"/>
    </source>
</evidence>
<name>A0A4Q7NKI6_9BURK</name>
<comment type="subcellular location">
    <subcellularLocation>
        <location evidence="1 7">Cell inner membrane</location>
        <topology evidence="1 7">Multi-pass membrane protein</topology>
    </subcellularLocation>
</comment>
<dbReference type="PANTHER" id="PTHR33362">
    <property type="entry name" value="SIALIC ACID TRAP TRANSPORTER PERMEASE PROTEIN SIAT-RELATED"/>
    <property type="match status" value="1"/>
</dbReference>
<dbReference type="GO" id="GO:0022857">
    <property type="term" value="F:transmembrane transporter activity"/>
    <property type="evidence" value="ECO:0007669"/>
    <property type="project" value="UniProtKB-UniRule"/>
</dbReference>
<comment type="caution">
    <text evidence="9">The sequence shown here is derived from an EMBL/GenBank/DDBJ whole genome shotgun (WGS) entry which is preliminary data.</text>
</comment>
<reference evidence="9 10" key="1">
    <citation type="submission" date="2019-02" db="EMBL/GenBank/DDBJ databases">
        <title>Genomic Encyclopedia of Type Strains, Phase IV (KMG-IV): sequencing the most valuable type-strain genomes for metagenomic binning, comparative biology and taxonomic classification.</title>
        <authorList>
            <person name="Goeker M."/>
        </authorList>
    </citation>
    <scope>NUCLEOTIDE SEQUENCE [LARGE SCALE GENOMIC DNA]</scope>
    <source>
        <strain evidence="9 10">K24</strain>
    </source>
</reference>
<sequence length="429" mass="44492">MIEIALVVAGLLILLLGAGVWVGLGLMATGGLGLMLFRSTPVDVLLGQLSWNSATVAELSALPLFVLMAEILFRTRIAAAIFDALAPWTTWLPGRLAHVNVAACTVFAAVSGSSAATAATIGRITLPELTRRGYGGSLAMGSLAGAGTIGFLIPPSIVMIVYSVLAQISLLDLFMAGIVPGLVLSAMFSATIVLLALARPGLVPQARERYTWGQRLAALKNLLPVLLLIGAIIGSMMAGIATPNEAAAVGVVGALAIAAVSRDLSLAALRQAMMGTVFTSSMIGLIVMGAGFLSTAMGYLGVPRAVAEMIAPLHLGPVGLVVLLLLVYLVLGCFLDGISAIVMTLPIVLPLVTAAGYDPVWFGIFLVVTVEMAQVTPPVGFNLFVIQGLTKVSAMRVARSALPFFFAMVVFTGLIIAFPQIVMWLPGLK</sequence>
<dbReference type="NCBIfam" id="TIGR00786">
    <property type="entry name" value="dctM"/>
    <property type="match status" value="1"/>
</dbReference>
<dbReference type="InterPro" id="IPR004681">
    <property type="entry name" value="TRAP_DctM"/>
</dbReference>
<dbReference type="GO" id="GO:0005886">
    <property type="term" value="C:plasma membrane"/>
    <property type="evidence" value="ECO:0007669"/>
    <property type="project" value="UniProtKB-SubCell"/>
</dbReference>
<gene>
    <name evidence="9" type="ORF">EV675_1466</name>
</gene>
<dbReference type="OrthoDB" id="9796052at2"/>
<keyword evidence="3 7" id="KW-0997">Cell inner membrane</keyword>
<feature type="transmembrane region" description="Helical" evidence="7">
    <location>
        <begin position="246"/>
        <end position="265"/>
    </location>
</feature>
<comment type="similarity">
    <text evidence="7">Belongs to the TRAP transporter large permease family.</text>
</comment>
<keyword evidence="7" id="KW-0813">Transport</keyword>
<feature type="transmembrane region" description="Helical" evidence="7">
    <location>
        <begin position="218"/>
        <end position="240"/>
    </location>
</feature>
<dbReference type="InterPro" id="IPR010656">
    <property type="entry name" value="DctM"/>
</dbReference>
<keyword evidence="6 7" id="KW-0472">Membrane</keyword>
<keyword evidence="4 7" id="KW-0812">Transmembrane</keyword>
<evidence type="ECO:0000256" key="3">
    <source>
        <dbReference type="ARBA" id="ARBA00022519"/>
    </source>
</evidence>
<feature type="transmembrane region" description="Helical" evidence="7">
    <location>
        <begin position="138"/>
        <end position="162"/>
    </location>
</feature>
<comment type="caution">
    <text evidence="7">Lacks conserved residue(s) required for the propagation of feature annotation.</text>
</comment>
<evidence type="ECO:0000256" key="6">
    <source>
        <dbReference type="ARBA" id="ARBA00023136"/>
    </source>
</evidence>
<evidence type="ECO:0000256" key="1">
    <source>
        <dbReference type="ARBA" id="ARBA00004429"/>
    </source>
</evidence>
<feature type="transmembrane region" description="Helical" evidence="7">
    <location>
        <begin position="338"/>
        <end position="357"/>
    </location>
</feature>
<organism evidence="9 10">
    <name type="scientific">Pigmentiphaga kullae</name>
    <dbReference type="NCBI Taxonomy" id="151784"/>
    <lineage>
        <taxon>Bacteria</taxon>
        <taxon>Pseudomonadati</taxon>
        <taxon>Pseudomonadota</taxon>
        <taxon>Betaproteobacteria</taxon>
        <taxon>Burkholderiales</taxon>
        <taxon>Alcaligenaceae</taxon>
        <taxon>Pigmentiphaga</taxon>
    </lineage>
</organism>
<evidence type="ECO:0000313" key="10">
    <source>
        <dbReference type="Proteomes" id="UP000292445"/>
    </source>
</evidence>
<evidence type="ECO:0000256" key="2">
    <source>
        <dbReference type="ARBA" id="ARBA00022475"/>
    </source>
</evidence>